<protein>
    <recommendedName>
        <fullName evidence="6 9">1-acyl-sn-glycerol-3-phosphate acyltransferase</fullName>
        <ecNumber evidence="5 9">2.3.1.51</ecNumber>
    </recommendedName>
</protein>
<keyword evidence="13" id="KW-1185">Reference proteome</keyword>
<keyword evidence="10" id="KW-0812">Transmembrane</keyword>
<dbReference type="SUPFAM" id="SSF69593">
    <property type="entry name" value="Glycerol-3-phosphate (1)-acyltransferase"/>
    <property type="match status" value="1"/>
</dbReference>
<dbReference type="SMART" id="SM00563">
    <property type="entry name" value="PlsC"/>
    <property type="match status" value="1"/>
</dbReference>
<keyword evidence="8 9" id="KW-0012">Acyltransferase</keyword>
<dbReference type="GO" id="GO:0005886">
    <property type="term" value="C:plasma membrane"/>
    <property type="evidence" value="ECO:0007669"/>
    <property type="project" value="TreeGrafter"/>
</dbReference>
<feature type="transmembrane region" description="Helical" evidence="10">
    <location>
        <begin position="174"/>
        <end position="193"/>
    </location>
</feature>
<comment type="pathway">
    <text evidence="2">Phospholipid metabolism; CDP-diacylglycerol biosynthesis; CDP-diacylglycerol from sn-glycerol 3-phosphate: step 2/3.</text>
</comment>
<proteinExistence type="inferred from homology"/>
<evidence type="ECO:0000256" key="7">
    <source>
        <dbReference type="ARBA" id="ARBA00022679"/>
    </source>
</evidence>
<evidence type="ECO:0000313" key="12">
    <source>
        <dbReference type="EMBL" id="AXN02204.1"/>
    </source>
</evidence>
<evidence type="ECO:0000256" key="3">
    <source>
        <dbReference type="ARBA" id="ARBA00005189"/>
    </source>
</evidence>
<keyword evidence="10" id="KW-0472">Membrane</keyword>
<keyword evidence="9" id="KW-0444">Lipid biosynthesis</keyword>
<dbReference type="CDD" id="cd07989">
    <property type="entry name" value="LPLAT_AGPAT-like"/>
    <property type="match status" value="1"/>
</dbReference>
<feature type="transmembrane region" description="Helical" evidence="10">
    <location>
        <begin position="109"/>
        <end position="127"/>
    </location>
</feature>
<evidence type="ECO:0000256" key="4">
    <source>
        <dbReference type="ARBA" id="ARBA00008655"/>
    </source>
</evidence>
<evidence type="ECO:0000256" key="2">
    <source>
        <dbReference type="ARBA" id="ARBA00004728"/>
    </source>
</evidence>
<dbReference type="NCBIfam" id="TIGR00530">
    <property type="entry name" value="AGP_acyltrn"/>
    <property type="match status" value="1"/>
</dbReference>
<dbReference type="Proteomes" id="UP000256856">
    <property type="component" value="Chromosome"/>
</dbReference>
<dbReference type="UniPathway" id="UPA00557">
    <property type="reaction ID" value="UER00613"/>
</dbReference>
<evidence type="ECO:0000256" key="1">
    <source>
        <dbReference type="ARBA" id="ARBA00001141"/>
    </source>
</evidence>
<dbReference type="KEGG" id="ppet:C9I82_237"/>
<comment type="catalytic activity">
    <reaction evidence="1 9">
        <text>a 1-acyl-sn-glycero-3-phosphate + an acyl-CoA = a 1,2-diacyl-sn-glycero-3-phosphate + CoA</text>
        <dbReference type="Rhea" id="RHEA:19709"/>
        <dbReference type="ChEBI" id="CHEBI:57287"/>
        <dbReference type="ChEBI" id="CHEBI:57970"/>
        <dbReference type="ChEBI" id="CHEBI:58342"/>
        <dbReference type="ChEBI" id="CHEBI:58608"/>
        <dbReference type="EC" id="2.3.1.51"/>
    </reaction>
</comment>
<comment type="pathway">
    <text evidence="3">Lipid metabolism.</text>
</comment>
<evidence type="ECO:0000256" key="8">
    <source>
        <dbReference type="ARBA" id="ARBA00023315"/>
    </source>
</evidence>
<evidence type="ECO:0000313" key="13">
    <source>
        <dbReference type="Proteomes" id="UP000256856"/>
    </source>
</evidence>
<keyword evidence="7 9" id="KW-0808">Transferase</keyword>
<dbReference type="Pfam" id="PF01553">
    <property type="entry name" value="Acyltransferase"/>
    <property type="match status" value="1"/>
</dbReference>
<accession>A0A346DZP9</accession>
<keyword evidence="9" id="KW-1208">Phospholipid metabolism</keyword>
<evidence type="ECO:0000256" key="6">
    <source>
        <dbReference type="ARBA" id="ARBA00016139"/>
    </source>
</evidence>
<keyword evidence="10" id="KW-1133">Transmembrane helix</keyword>
<dbReference type="GO" id="GO:0003841">
    <property type="term" value="F:1-acylglycerol-3-phosphate O-acyltransferase activity"/>
    <property type="evidence" value="ECO:0007669"/>
    <property type="project" value="UniProtKB-UniRule"/>
</dbReference>
<dbReference type="GO" id="GO:0006654">
    <property type="term" value="P:phosphatidic acid biosynthetic process"/>
    <property type="evidence" value="ECO:0007669"/>
    <property type="project" value="TreeGrafter"/>
</dbReference>
<dbReference type="GO" id="GO:0016024">
    <property type="term" value="P:CDP-diacylglycerol biosynthetic process"/>
    <property type="evidence" value="ECO:0007669"/>
    <property type="project" value="UniProtKB-UniPathway"/>
</dbReference>
<organism evidence="12 13">
    <name type="scientific">Candidatus Purcelliella pentastirinorum</name>
    <dbReference type="NCBI Taxonomy" id="472834"/>
    <lineage>
        <taxon>Bacteria</taxon>
        <taxon>Pseudomonadati</taxon>
        <taxon>Pseudomonadota</taxon>
        <taxon>Gammaproteobacteria</taxon>
        <taxon>Enterobacterales</taxon>
        <taxon>Enterobacteriaceae</taxon>
        <taxon>Candidatus Purcelliella</taxon>
    </lineage>
</organism>
<keyword evidence="9" id="KW-0443">Lipid metabolism</keyword>
<dbReference type="AlphaFoldDB" id="A0A346DZP9"/>
<dbReference type="PANTHER" id="PTHR10434:SF11">
    <property type="entry name" value="1-ACYL-SN-GLYCEROL-3-PHOSPHATE ACYLTRANSFERASE"/>
    <property type="match status" value="1"/>
</dbReference>
<dbReference type="InterPro" id="IPR004552">
    <property type="entry name" value="AGP_acyltrans"/>
</dbReference>
<gene>
    <name evidence="12" type="ORF">C9I82_237</name>
</gene>
<dbReference type="PANTHER" id="PTHR10434">
    <property type="entry name" value="1-ACYL-SN-GLYCEROL-3-PHOSPHATE ACYLTRANSFERASE"/>
    <property type="match status" value="1"/>
</dbReference>
<sequence>MLFYFYFCESFMLFILRFVFLLIFSIFFIFFGIIYCLIHPRNPSNLFKFSFIICKLNRLLGITLEVRKPINIKYRSNVIYISNHQNNYDLIAAAGILQDFTVTVGKRNILLIPFFGLFYWLSGNFLIERFKCIKAYNTLLKIVSALKNKKISVWMFPEGTRSNGRGILSFKTGAFYMAILAKIPIVPIIISNIHNKVNLNRFNNGLVIVEMLSPIEVHDFIDMSVRELTVYCNKLIKDKFFKLNNEIYLREN</sequence>
<comment type="domain">
    <text evidence="9">The HXXXXD motif is essential for acyltransferase activity and may constitute the binding site for the phosphate moiety of the glycerol-3-phosphate.</text>
</comment>
<feature type="domain" description="Phospholipid/glycerol acyltransferase" evidence="11">
    <location>
        <begin position="78"/>
        <end position="193"/>
    </location>
</feature>
<evidence type="ECO:0000259" key="11">
    <source>
        <dbReference type="SMART" id="SM00563"/>
    </source>
</evidence>
<name>A0A346DZP9_9ENTR</name>
<evidence type="ECO:0000256" key="9">
    <source>
        <dbReference type="RuleBase" id="RU361267"/>
    </source>
</evidence>
<dbReference type="EMBL" id="CP028374">
    <property type="protein sequence ID" value="AXN02204.1"/>
    <property type="molecule type" value="Genomic_DNA"/>
</dbReference>
<evidence type="ECO:0000256" key="10">
    <source>
        <dbReference type="SAM" id="Phobius"/>
    </source>
</evidence>
<evidence type="ECO:0000256" key="5">
    <source>
        <dbReference type="ARBA" id="ARBA00013211"/>
    </source>
</evidence>
<reference evidence="12 13" key="1">
    <citation type="submission" date="2018-03" db="EMBL/GenBank/DDBJ databases">
        <title>A parallel universe: an anciently diverged bacterial symbiosis in a Hawaiian planthopper (Hemiptera: Cixiidae) reveals rearranged nutritional responsibilities.</title>
        <authorList>
            <person name="Bennett G."/>
            <person name="Mao M."/>
        </authorList>
    </citation>
    <scope>NUCLEOTIDE SEQUENCE [LARGE SCALE GENOMIC DNA]</scope>
    <source>
        <strain evidence="12 13">OLIH</strain>
    </source>
</reference>
<feature type="transmembrane region" description="Helical" evidence="10">
    <location>
        <begin position="12"/>
        <end position="38"/>
    </location>
</feature>
<dbReference type="InterPro" id="IPR002123">
    <property type="entry name" value="Plipid/glycerol_acylTrfase"/>
</dbReference>
<comment type="similarity">
    <text evidence="4 9">Belongs to the 1-acyl-sn-glycerol-3-phosphate acyltransferase family.</text>
</comment>
<keyword evidence="9" id="KW-0594">Phospholipid biosynthesis</keyword>
<dbReference type="EC" id="2.3.1.51" evidence="5 9"/>